<evidence type="ECO:0000256" key="6">
    <source>
        <dbReference type="ARBA" id="ARBA00022801"/>
    </source>
</evidence>
<proteinExistence type="inferred from homology"/>
<dbReference type="AlphaFoldDB" id="A0A0F3RCL7"/>
<evidence type="ECO:0000256" key="13">
    <source>
        <dbReference type="NCBIfam" id="TIGR00665"/>
    </source>
</evidence>
<dbReference type="RefSeq" id="WP_045805865.1">
    <property type="nucleotide sequence ID" value="NZ_LAOQ01000005.1"/>
</dbReference>
<keyword evidence="6 14" id="KW-0378">Hydrolase</keyword>
<dbReference type="PROSITE" id="PS51199">
    <property type="entry name" value="SF4_HELICASE"/>
    <property type="match status" value="1"/>
</dbReference>
<evidence type="ECO:0000256" key="1">
    <source>
        <dbReference type="ARBA" id="ARBA00008428"/>
    </source>
</evidence>
<feature type="domain" description="SF4 helicase" evidence="15">
    <location>
        <begin position="198"/>
        <end position="490"/>
    </location>
</feature>
<dbReference type="Proteomes" id="UP000033736">
    <property type="component" value="Unassembled WGS sequence"/>
</dbReference>
<evidence type="ECO:0000256" key="10">
    <source>
        <dbReference type="ARBA" id="ARBA00023235"/>
    </source>
</evidence>
<dbReference type="InterPro" id="IPR036185">
    <property type="entry name" value="DNA_heli_DnaB-like_N_sf"/>
</dbReference>
<evidence type="ECO:0000256" key="14">
    <source>
        <dbReference type="RuleBase" id="RU362085"/>
    </source>
</evidence>
<keyword evidence="9 14" id="KW-0238">DNA-binding</keyword>
<dbReference type="PATRIC" id="fig|1268837.3.peg.1532"/>
<dbReference type="InterPro" id="IPR007692">
    <property type="entry name" value="DNA_helicase_DnaB"/>
</dbReference>
<keyword evidence="5 14" id="KW-0547">Nucleotide-binding</keyword>
<gene>
    <name evidence="16" type="primary">dnaB</name>
    <name evidence="16" type="ORF">RAT170B_1308</name>
</gene>
<comment type="catalytic activity">
    <reaction evidence="12 14">
        <text>ATP + H2O = ADP + phosphate + H(+)</text>
        <dbReference type="Rhea" id="RHEA:13065"/>
        <dbReference type="ChEBI" id="CHEBI:15377"/>
        <dbReference type="ChEBI" id="CHEBI:15378"/>
        <dbReference type="ChEBI" id="CHEBI:30616"/>
        <dbReference type="ChEBI" id="CHEBI:43474"/>
        <dbReference type="ChEBI" id="CHEBI:456216"/>
        <dbReference type="EC" id="5.6.2.3"/>
    </reaction>
</comment>
<dbReference type="PANTHER" id="PTHR30153:SF2">
    <property type="entry name" value="REPLICATIVE DNA HELICASE"/>
    <property type="match status" value="1"/>
</dbReference>
<dbReference type="CDD" id="cd00984">
    <property type="entry name" value="DnaB_C"/>
    <property type="match status" value="1"/>
</dbReference>
<accession>A0A0F3RCL7</accession>
<sequence>MIRNKINNETNILADNEDNLPISRVLPSNVQAEQMLLGAILTNNELLNYVSEFLRDEHFFEPIHQKIYKAIEKITEKGLTATPITLRSMLTQDELFQEVEGAAYLAKLITMSMMVINPVDYGKIIYDLAIKRNLINIGEEVVNNAYNSSLEVEAKEQIEHAEAKLYDLASEGLNEKSFTKIGISISESLASINRAMKNNDHIIGISTGLIDLDNKLCGFHNSDLIILAGRPSMGKTAFAINLALNACNNMRLKNIRDNQEIQSVGFFSLEMSSEQLTTRLLSMCAEIDSTSLRTGILGEEKYNRLRKEANTLSELQFFIDDTPALSISAIRTRARRMKRKHNLGILFIDYLQLIRGVSKSENRVSEISEITQGLKAIAKELNIPVIALSQLSRAVELREDKKPMLSDLRESGTIEQDADIVMFIYREEYYLTRKEPAAGDAKHAAWLDKLNKVYNIADIIVAKHRNGPVGNVPLYYDSQFSKFGNLETRTFNSN</sequence>
<dbReference type="SUPFAM" id="SSF52540">
    <property type="entry name" value="P-loop containing nucleoside triphosphate hydrolases"/>
    <property type="match status" value="1"/>
</dbReference>
<keyword evidence="17" id="KW-1185">Reference proteome</keyword>
<organism evidence="16 17">
    <name type="scientific">Rickettsia argasii T170-B</name>
    <dbReference type="NCBI Taxonomy" id="1268837"/>
    <lineage>
        <taxon>Bacteria</taxon>
        <taxon>Pseudomonadati</taxon>
        <taxon>Pseudomonadota</taxon>
        <taxon>Alphaproteobacteria</taxon>
        <taxon>Rickettsiales</taxon>
        <taxon>Rickettsiaceae</taxon>
        <taxon>Rickettsieae</taxon>
        <taxon>Rickettsia</taxon>
        <taxon>spotted fever group</taxon>
    </lineage>
</organism>
<evidence type="ECO:0000256" key="2">
    <source>
        <dbReference type="ARBA" id="ARBA00011643"/>
    </source>
</evidence>
<evidence type="ECO:0000256" key="9">
    <source>
        <dbReference type="ARBA" id="ARBA00023125"/>
    </source>
</evidence>
<dbReference type="InterPro" id="IPR027417">
    <property type="entry name" value="P-loop_NTPase"/>
</dbReference>
<evidence type="ECO:0000256" key="3">
    <source>
        <dbReference type="ARBA" id="ARBA00022515"/>
    </source>
</evidence>
<keyword evidence="8 14" id="KW-0067">ATP-binding</keyword>
<dbReference type="GO" id="GO:0003677">
    <property type="term" value="F:DNA binding"/>
    <property type="evidence" value="ECO:0007669"/>
    <property type="project" value="UniProtKB-UniRule"/>
</dbReference>
<dbReference type="NCBIfam" id="NF006606">
    <property type="entry name" value="PRK09165.1"/>
    <property type="match status" value="1"/>
</dbReference>
<dbReference type="GO" id="GO:0005524">
    <property type="term" value="F:ATP binding"/>
    <property type="evidence" value="ECO:0007669"/>
    <property type="project" value="UniProtKB-UniRule"/>
</dbReference>
<keyword evidence="7 14" id="KW-0347">Helicase</keyword>
<evidence type="ECO:0000313" key="16">
    <source>
        <dbReference type="EMBL" id="KJW04170.1"/>
    </source>
</evidence>
<dbReference type="NCBIfam" id="TIGR00665">
    <property type="entry name" value="DnaB"/>
    <property type="match status" value="1"/>
</dbReference>
<evidence type="ECO:0000256" key="11">
    <source>
        <dbReference type="ARBA" id="ARBA00044932"/>
    </source>
</evidence>
<comment type="caution">
    <text evidence="16">The sequence shown here is derived from an EMBL/GenBank/DDBJ whole genome shotgun (WGS) entry which is preliminary data.</text>
</comment>
<evidence type="ECO:0000256" key="12">
    <source>
        <dbReference type="ARBA" id="ARBA00048954"/>
    </source>
</evidence>
<dbReference type="GO" id="GO:0016887">
    <property type="term" value="F:ATP hydrolysis activity"/>
    <property type="evidence" value="ECO:0007669"/>
    <property type="project" value="RHEA"/>
</dbReference>
<name>A0A0F3RCL7_9RICK</name>
<dbReference type="Gene3D" id="3.40.50.300">
    <property type="entry name" value="P-loop containing nucleotide triphosphate hydrolases"/>
    <property type="match status" value="1"/>
</dbReference>
<protein>
    <recommendedName>
        <fullName evidence="13 14">Replicative DNA helicase</fullName>
        <ecNumber evidence="13 14">5.6.2.3</ecNumber>
    </recommendedName>
</protein>
<comment type="function">
    <text evidence="11 14">The main replicative DNA helicase, it participates in initiation and elongation during chromosome replication. Travels ahead of the DNA replisome, separating dsDNA into templates for DNA synthesis. A processive ATP-dependent 5'-3' DNA helicase it has DNA-dependent ATPase activity.</text>
</comment>
<evidence type="ECO:0000259" key="15">
    <source>
        <dbReference type="PROSITE" id="PS51199"/>
    </source>
</evidence>
<dbReference type="GO" id="GO:0043139">
    <property type="term" value="F:5'-3' DNA helicase activity"/>
    <property type="evidence" value="ECO:0007669"/>
    <property type="project" value="UniProtKB-EC"/>
</dbReference>
<comment type="subunit">
    <text evidence="2">Homohexamer.</text>
</comment>
<dbReference type="InterPro" id="IPR007694">
    <property type="entry name" value="DNA_helicase_DnaB-like_C"/>
</dbReference>
<evidence type="ECO:0000256" key="5">
    <source>
        <dbReference type="ARBA" id="ARBA00022741"/>
    </source>
</evidence>
<evidence type="ECO:0000256" key="8">
    <source>
        <dbReference type="ARBA" id="ARBA00022840"/>
    </source>
</evidence>
<dbReference type="GO" id="GO:0005829">
    <property type="term" value="C:cytosol"/>
    <property type="evidence" value="ECO:0007669"/>
    <property type="project" value="TreeGrafter"/>
</dbReference>
<reference evidence="16 17" key="1">
    <citation type="submission" date="2015-01" db="EMBL/GenBank/DDBJ databases">
        <title>Genome Sequencing of Rickettsiales /home/snadendla/prok_pipe/test/illegal_ec_num.txt.</title>
        <authorList>
            <person name="Daugherty S.C."/>
            <person name="Su Q."/>
            <person name="Abolude K."/>
            <person name="Beier-Sexton M."/>
            <person name="Carlyon J.A."/>
            <person name="Carter R."/>
            <person name="Day N.P."/>
            <person name="Dumler S.J."/>
            <person name="Dyachenko V."/>
            <person name="Godinez A."/>
            <person name="Kurtti T.J."/>
            <person name="Lichay M."/>
            <person name="Mullins K.E."/>
            <person name="Ott S."/>
            <person name="Pappas-Brown V."/>
            <person name="Paris D.H."/>
            <person name="Patel P."/>
            <person name="Richards A.L."/>
            <person name="Sadzewicz L."/>
            <person name="Sears K."/>
            <person name="Seidman D."/>
            <person name="Sengamalay N."/>
            <person name="Stenos J."/>
            <person name="Tallon L.J."/>
            <person name="Vincent G."/>
            <person name="Fraser C.M."/>
            <person name="Munderloh U."/>
            <person name="Dunning-Hotopp J.C."/>
        </authorList>
    </citation>
    <scope>NUCLEOTIDE SEQUENCE [LARGE SCALE GENOMIC DNA]</scope>
    <source>
        <strain evidence="16 17">T170-B</strain>
    </source>
</reference>
<comment type="similarity">
    <text evidence="1 14">Belongs to the helicase family. DnaB subfamily.</text>
</comment>
<evidence type="ECO:0000313" key="17">
    <source>
        <dbReference type="Proteomes" id="UP000033736"/>
    </source>
</evidence>
<dbReference type="InterPro" id="IPR007693">
    <property type="entry name" value="DNA_helicase_DnaB-like_N"/>
</dbReference>
<evidence type="ECO:0000256" key="7">
    <source>
        <dbReference type="ARBA" id="ARBA00022806"/>
    </source>
</evidence>
<keyword evidence="4 14" id="KW-0235">DNA replication</keyword>
<dbReference type="Gene3D" id="1.10.860.10">
    <property type="entry name" value="DNAb Helicase, Chain A"/>
    <property type="match status" value="1"/>
</dbReference>
<dbReference type="GO" id="GO:1990077">
    <property type="term" value="C:primosome complex"/>
    <property type="evidence" value="ECO:0007669"/>
    <property type="project" value="UniProtKB-UniRule"/>
</dbReference>
<dbReference type="EC" id="5.6.2.3" evidence="13 14"/>
<dbReference type="Pfam" id="PF00772">
    <property type="entry name" value="DnaB"/>
    <property type="match status" value="1"/>
</dbReference>
<dbReference type="EMBL" id="LAOQ01000005">
    <property type="protein sequence ID" value="KJW04170.1"/>
    <property type="molecule type" value="Genomic_DNA"/>
</dbReference>
<dbReference type="GO" id="GO:0006269">
    <property type="term" value="P:DNA replication, synthesis of primer"/>
    <property type="evidence" value="ECO:0007669"/>
    <property type="project" value="UniProtKB-UniRule"/>
</dbReference>
<keyword evidence="10" id="KW-0413">Isomerase</keyword>
<dbReference type="InterPro" id="IPR016136">
    <property type="entry name" value="DNA_helicase_N/primase_C"/>
</dbReference>
<evidence type="ECO:0000256" key="4">
    <source>
        <dbReference type="ARBA" id="ARBA00022705"/>
    </source>
</evidence>
<keyword evidence="3 14" id="KW-0639">Primosome</keyword>
<dbReference type="SUPFAM" id="SSF48024">
    <property type="entry name" value="N-terminal domain of DnaB helicase"/>
    <property type="match status" value="1"/>
</dbReference>
<dbReference type="Pfam" id="PF03796">
    <property type="entry name" value="DnaB_C"/>
    <property type="match status" value="1"/>
</dbReference>
<dbReference type="PANTHER" id="PTHR30153">
    <property type="entry name" value="REPLICATIVE DNA HELICASE DNAB"/>
    <property type="match status" value="1"/>
</dbReference>